<protein>
    <submittedName>
        <fullName evidence="1">Uncharacterized protein</fullName>
    </submittedName>
</protein>
<evidence type="ECO:0000313" key="2">
    <source>
        <dbReference type="Proteomes" id="UP000224336"/>
    </source>
</evidence>
<organism evidence="1 2">
    <name type="scientific">Pseudomonas phage KTN4</name>
    <dbReference type="NCBI Taxonomy" id="1862701"/>
    <lineage>
        <taxon>Viruses</taxon>
        <taxon>Duplodnaviria</taxon>
        <taxon>Heunggongvirae</taxon>
        <taxon>Uroviricota</taxon>
        <taxon>Caudoviricetes</taxon>
        <taxon>Chimalliviridae</taxon>
        <taxon>Phikzvirus</taxon>
        <taxon>Phikzvirus phiKZ</taxon>
    </lineage>
</organism>
<proteinExistence type="predicted"/>
<sequence>MANSKISGEAVMKYLRSRNDHVDFMRDKLSVYIENDEVVVKIIDTTSGGSATHHSGYDVNNFERTYGQTN</sequence>
<evidence type="ECO:0000313" key="1">
    <source>
        <dbReference type="EMBL" id="ANM44766.1"/>
    </source>
</evidence>
<dbReference type="EMBL" id="KU521356">
    <property type="protein sequence ID" value="ANM44766.1"/>
    <property type="molecule type" value="Genomic_DNA"/>
</dbReference>
<name>A0A192Y6S7_9CAUD</name>
<gene>
    <name evidence="1" type="ORF">KTN4_008</name>
</gene>
<reference evidence="1 2" key="1">
    <citation type="journal article" date="2016" name="Sci. Rep.">
        <title>A proposed integrated approach for the preclinical evaluation of phage therapy in Pseudomonas infections.</title>
        <authorList>
            <person name="Danis-Wlodarczyk K."/>
            <person name="Vandenheuvel D."/>
            <person name="Jang H.B."/>
            <person name="Briers Y."/>
            <person name="Olszak T."/>
            <person name="Arabski M."/>
            <person name="Wasik S."/>
            <person name="Drabik M."/>
            <person name="Higgins G."/>
            <person name="Tyrrell J."/>
            <person name="Harvey B.J."/>
            <person name="Noben J.P."/>
            <person name="Lavigne R."/>
            <person name="Drulis-Kawa Z."/>
        </authorList>
    </citation>
    <scope>NUCLEOTIDE SEQUENCE [LARGE SCALE GENOMIC DNA]</scope>
</reference>
<accession>A0A192Y6S7</accession>
<dbReference type="Proteomes" id="UP000224336">
    <property type="component" value="Segment"/>
</dbReference>